<keyword evidence="5" id="KW-0808">Transferase</keyword>
<feature type="domain" description="RdRp catalytic" evidence="10">
    <location>
        <begin position="266"/>
        <end position="399"/>
    </location>
</feature>
<dbReference type="EMBL" id="MK189093">
    <property type="protein sequence ID" value="QCP68856.1"/>
    <property type="molecule type" value="Genomic_RNA"/>
</dbReference>
<keyword evidence="8" id="KW-0688">Ribosomal frameshifting</keyword>
<dbReference type="Gene3D" id="3.30.70.270">
    <property type="match status" value="1"/>
</dbReference>
<evidence type="ECO:0000256" key="8">
    <source>
        <dbReference type="ARBA" id="ARBA00022758"/>
    </source>
</evidence>
<reference evidence="11" key="1">
    <citation type="journal article" date="2019" name="Sci. Rep.">
        <title>Discovery of novel astrovirus and calicivirus identified in ruddy turnstones in Brazil.</title>
        <authorList>
            <person name="de Souza W.M."/>
            <person name="Fumagalli M.J."/>
            <person name="de Araujo J."/>
            <person name="Ometto T."/>
            <person name="Modha S."/>
            <person name="Thomazelli L.M."/>
            <person name="Durigon E.L."/>
            <person name="Murcia P.R."/>
            <person name="Figueiredo L.T."/>
        </authorList>
    </citation>
    <scope>NUCLEOTIDE SEQUENCE</scope>
    <source>
        <strain evidence="11">Prototype-RtAstV</strain>
    </source>
</reference>
<evidence type="ECO:0000256" key="4">
    <source>
        <dbReference type="ARBA" id="ARBA00022484"/>
    </source>
</evidence>
<keyword evidence="4" id="KW-0696">RNA-directed RNA polymerase</keyword>
<keyword evidence="6" id="KW-0548">Nucleotidyltransferase</keyword>
<dbReference type="GO" id="GO:0039694">
    <property type="term" value="P:viral RNA genome replication"/>
    <property type="evidence" value="ECO:0007669"/>
    <property type="project" value="InterPro"/>
</dbReference>
<keyword evidence="7" id="KW-0547">Nucleotide-binding</keyword>
<accession>A0A4P8JE55</accession>
<evidence type="ECO:0000256" key="5">
    <source>
        <dbReference type="ARBA" id="ARBA00022679"/>
    </source>
</evidence>
<evidence type="ECO:0000313" key="11">
    <source>
        <dbReference type="EMBL" id="QCP68856.1"/>
    </source>
</evidence>
<evidence type="ECO:0000256" key="7">
    <source>
        <dbReference type="ARBA" id="ARBA00022741"/>
    </source>
</evidence>
<proteinExistence type="inferred from homology"/>
<evidence type="ECO:0000259" key="10">
    <source>
        <dbReference type="PROSITE" id="PS50507"/>
    </source>
</evidence>
<dbReference type="InterPro" id="IPR043128">
    <property type="entry name" value="Rev_trsase/Diguanyl_cyclase"/>
</dbReference>
<evidence type="ECO:0000256" key="1">
    <source>
        <dbReference type="ARBA" id="ARBA00005873"/>
    </source>
</evidence>
<dbReference type="CDD" id="cd23172">
    <property type="entry name" value="ps-ssRNAv_Astroviridae_RdRp"/>
    <property type="match status" value="1"/>
</dbReference>
<dbReference type="Pfam" id="PF00680">
    <property type="entry name" value="RdRP_1"/>
    <property type="match status" value="1"/>
</dbReference>
<dbReference type="GO" id="GO:0000166">
    <property type="term" value="F:nucleotide binding"/>
    <property type="evidence" value="ECO:0007669"/>
    <property type="project" value="UniProtKB-KW"/>
</dbReference>
<organism evidence="11">
    <name type="scientific">Ruddy turnstone astrovirus</name>
    <dbReference type="NCBI Taxonomy" id="2565393"/>
    <lineage>
        <taxon>Viruses</taxon>
        <taxon>Riboviria</taxon>
        <taxon>Orthornavirae</taxon>
        <taxon>Pisuviricota</taxon>
        <taxon>Stelpaviricetes</taxon>
        <taxon>Stellavirales</taxon>
        <taxon>Astroviridae</taxon>
    </lineage>
</organism>
<dbReference type="SUPFAM" id="SSF56672">
    <property type="entry name" value="DNA/RNA polymerases"/>
    <property type="match status" value="1"/>
</dbReference>
<evidence type="ECO:0000256" key="6">
    <source>
        <dbReference type="ARBA" id="ARBA00022695"/>
    </source>
</evidence>
<sequence>MQTKKPQEPPSEEGGCEIQELCPTPKGLKWNDWKMYMGPPGKRRTIPNNYPHIATVYVPRKTTRDKCAADNLLNIIEKPDVAGFTATTWNEKAYTKSFEKFDYGKSKNVPEIEPDLTLFADACVLAEVDYFSDSRVIPITATEKNIDSTPAFPKMLEYDTEKEFLASHGMNEYIEAQTNIEETVKHEPMWWCFLKNEVIKEKKVKDNDIRIISCTDPTYTRIGATLDQDQNARMKQRTETKHAQVGWTPFRGGLNKRLNRISKGRNTFVELDWTRFDGTIPVWLFQRIRRIRWFFVREPDRTTYFRLARWYSHRLTNRLTLFPTGEVTRICKGNPSGQFSTTVDNNLVNEWLTAFEFGYLYRKKNGVLPTVMEYRKAVDFLCYGDDRILAFDSNFVNYEPGAVIDMYKNYFGMWVKPENIKTSTSLDGLSFCGFTFVKAENRWVGIMNADKILQSLKTPTRALPDLESLWGKLVSLRILLQHADKKHRSYLDAQIARVEAYARAEGVELPEISADLYRTIW</sequence>
<dbReference type="GO" id="GO:0006351">
    <property type="term" value="P:DNA-templated transcription"/>
    <property type="evidence" value="ECO:0007669"/>
    <property type="project" value="InterPro"/>
</dbReference>
<evidence type="ECO:0000256" key="2">
    <source>
        <dbReference type="ARBA" id="ARBA00011245"/>
    </source>
</evidence>
<dbReference type="InterPro" id="IPR007094">
    <property type="entry name" value="RNA-dir_pol_PSvirus"/>
</dbReference>
<protein>
    <recommendedName>
        <fullName evidence="3">Non-structural polyprotein 1AB</fullName>
    </recommendedName>
</protein>
<dbReference type="GO" id="GO:0003723">
    <property type="term" value="F:RNA binding"/>
    <property type="evidence" value="ECO:0007669"/>
    <property type="project" value="InterPro"/>
</dbReference>
<evidence type="ECO:0000256" key="9">
    <source>
        <dbReference type="ARBA" id="ARBA00022953"/>
    </source>
</evidence>
<dbReference type="PROSITE" id="PS50507">
    <property type="entry name" value="RDRP_SSRNA_POS"/>
    <property type="match status" value="1"/>
</dbReference>
<keyword evidence="9" id="KW-0693">Viral RNA replication</keyword>
<comment type="subunit">
    <text evidence="2">Monomer.</text>
</comment>
<evidence type="ECO:0000256" key="3">
    <source>
        <dbReference type="ARBA" id="ARBA00019743"/>
    </source>
</evidence>
<dbReference type="GO" id="GO:0075523">
    <property type="term" value="P:viral translational frameshifting"/>
    <property type="evidence" value="ECO:0007669"/>
    <property type="project" value="UniProtKB-KW"/>
</dbReference>
<dbReference type="InterPro" id="IPR001205">
    <property type="entry name" value="RNA-dir_pol_C"/>
</dbReference>
<dbReference type="GO" id="GO:0003968">
    <property type="term" value="F:RNA-directed RNA polymerase activity"/>
    <property type="evidence" value="ECO:0007669"/>
    <property type="project" value="UniProtKB-KW"/>
</dbReference>
<comment type="similarity">
    <text evidence="1">Belongs to the astroviridae polyprotein 1AB family.</text>
</comment>
<dbReference type="InterPro" id="IPR043502">
    <property type="entry name" value="DNA/RNA_pol_sf"/>
</dbReference>
<name>A0A4P8JE55_9VIRU</name>